<dbReference type="EMBL" id="JAATJH010000004">
    <property type="protein sequence ID" value="NJC27330.1"/>
    <property type="molecule type" value="Genomic_DNA"/>
</dbReference>
<dbReference type="Proteomes" id="UP000770785">
    <property type="component" value="Unassembled WGS sequence"/>
</dbReference>
<proteinExistence type="predicted"/>
<gene>
    <name evidence="2" type="ORF">GGR27_002843</name>
</gene>
<comment type="caution">
    <text evidence="2">The sequence shown here is derived from an EMBL/GenBank/DDBJ whole genome shotgun (WGS) entry which is preliminary data.</text>
</comment>
<keyword evidence="1" id="KW-1133">Transmembrane helix</keyword>
<feature type="transmembrane region" description="Helical" evidence="1">
    <location>
        <begin position="178"/>
        <end position="201"/>
    </location>
</feature>
<keyword evidence="1" id="KW-0812">Transmembrane</keyword>
<evidence type="ECO:0000256" key="1">
    <source>
        <dbReference type="SAM" id="Phobius"/>
    </source>
</evidence>
<name>A0ABX0XDH6_9BACT</name>
<keyword evidence="3" id="KW-1185">Reference proteome</keyword>
<sequence>MTATAPSTSKMPTPFWALLLSGVFHPLLVPTYMFLLLMLINPYLFGSNEFGNQQSMQLLIMMVLYTAVIPVISVIIMRMLNMVSSVMMEDKMERIGPLLMVMIIYFWIYYNLSQDPSTPTIFSAFLLGVVIALAVAFVINVMDKISLHALGMGGLAGMTMISAWVFRGEGIDFGGFSLSVGVLALVVVLLAGLIGTARLALGAHDHFQVYAGYAVGFLSQFLALAFYF</sequence>
<evidence type="ECO:0000313" key="3">
    <source>
        <dbReference type="Proteomes" id="UP000770785"/>
    </source>
</evidence>
<feature type="transmembrane region" description="Helical" evidence="1">
    <location>
        <begin position="95"/>
        <end position="112"/>
    </location>
</feature>
<accession>A0ABX0XDH6</accession>
<dbReference type="RefSeq" id="WP_168038316.1">
    <property type="nucleotide sequence ID" value="NZ_JAATJH010000004.1"/>
</dbReference>
<feature type="transmembrane region" description="Helical" evidence="1">
    <location>
        <begin position="119"/>
        <end position="139"/>
    </location>
</feature>
<protein>
    <submittedName>
        <fullName evidence="2">Prepilin signal peptidase PulO-like enzyme (Type II secretory pathway)</fullName>
    </submittedName>
</protein>
<feature type="transmembrane region" description="Helical" evidence="1">
    <location>
        <begin position="145"/>
        <end position="166"/>
    </location>
</feature>
<organism evidence="2 3">
    <name type="scientific">Neolewinella antarctica</name>
    <dbReference type="NCBI Taxonomy" id="442734"/>
    <lineage>
        <taxon>Bacteria</taxon>
        <taxon>Pseudomonadati</taxon>
        <taxon>Bacteroidota</taxon>
        <taxon>Saprospiria</taxon>
        <taxon>Saprospirales</taxon>
        <taxon>Lewinellaceae</taxon>
        <taxon>Neolewinella</taxon>
    </lineage>
</organism>
<feature type="transmembrane region" description="Helical" evidence="1">
    <location>
        <begin position="58"/>
        <end position="80"/>
    </location>
</feature>
<reference evidence="2 3" key="1">
    <citation type="submission" date="2020-03" db="EMBL/GenBank/DDBJ databases">
        <title>Genomic Encyclopedia of Type Strains, Phase IV (KMG-IV): sequencing the most valuable type-strain genomes for metagenomic binning, comparative biology and taxonomic classification.</title>
        <authorList>
            <person name="Goeker M."/>
        </authorList>
    </citation>
    <scope>NUCLEOTIDE SEQUENCE [LARGE SCALE GENOMIC DNA]</scope>
    <source>
        <strain evidence="2 3">DSM 105096</strain>
    </source>
</reference>
<feature type="transmembrane region" description="Helical" evidence="1">
    <location>
        <begin position="15"/>
        <end position="37"/>
    </location>
</feature>
<keyword evidence="1" id="KW-0472">Membrane</keyword>
<feature type="transmembrane region" description="Helical" evidence="1">
    <location>
        <begin position="207"/>
        <end position="227"/>
    </location>
</feature>
<evidence type="ECO:0000313" key="2">
    <source>
        <dbReference type="EMBL" id="NJC27330.1"/>
    </source>
</evidence>